<dbReference type="Proteomes" id="UP000726777">
    <property type="component" value="Unassembled WGS sequence"/>
</dbReference>
<dbReference type="AlphaFoldDB" id="A0A9Q3UES3"/>
<dbReference type="CDD" id="cd00093">
    <property type="entry name" value="HTH_XRE"/>
    <property type="match status" value="1"/>
</dbReference>
<reference evidence="5" key="1">
    <citation type="submission" date="2020-09" db="EMBL/GenBank/DDBJ databases">
        <title>Genome sequence of Vibrio parahaemolyticus isolates.</title>
        <authorList>
            <person name="Hammerl J.A."/>
            <person name="Strauch E."/>
        </authorList>
    </citation>
    <scope>NUCLEOTIDE SEQUENCE</scope>
    <source>
        <strain evidence="5">17-VB00146</strain>
    </source>
</reference>
<dbReference type="SUPFAM" id="SSF51306">
    <property type="entry name" value="LexA/Signal peptidase"/>
    <property type="match status" value="1"/>
</dbReference>
<dbReference type="RefSeq" id="WP_228085861.1">
    <property type="nucleotide sequence ID" value="NZ_JACVHL010000027.1"/>
</dbReference>
<dbReference type="InterPro" id="IPR010982">
    <property type="entry name" value="Lambda_DNA-bd_dom_sf"/>
</dbReference>
<feature type="domain" description="HTH cro/C1-type" evidence="4">
    <location>
        <begin position="38"/>
        <end position="76"/>
    </location>
</feature>
<proteinExistence type="predicted"/>
<accession>A0A9Q3UES3</accession>
<dbReference type="PANTHER" id="PTHR40661:SF3">
    <property type="entry name" value="FELS-1 PROPHAGE TRANSCRIPTIONAL REGULATOR"/>
    <property type="match status" value="1"/>
</dbReference>
<dbReference type="InterPro" id="IPR001387">
    <property type="entry name" value="Cro/C1-type_HTH"/>
</dbReference>
<keyword evidence="3" id="KW-0804">Transcription</keyword>
<dbReference type="Gene3D" id="1.10.260.40">
    <property type="entry name" value="lambda repressor-like DNA-binding domains"/>
    <property type="match status" value="1"/>
</dbReference>
<organism evidence="5 6">
    <name type="scientific">Vibrio parahaemolyticus</name>
    <dbReference type="NCBI Taxonomy" id="670"/>
    <lineage>
        <taxon>Bacteria</taxon>
        <taxon>Pseudomonadati</taxon>
        <taxon>Pseudomonadota</taxon>
        <taxon>Gammaproteobacteria</taxon>
        <taxon>Vibrionales</taxon>
        <taxon>Vibrionaceae</taxon>
        <taxon>Vibrio</taxon>
    </lineage>
</organism>
<name>A0A9Q3UES3_VIBPH</name>
<dbReference type="EMBL" id="JACVHL010000027">
    <property type="protein sequence ID" value="MCC3807513.1"/>
    <property type="molecule type" value="Genomic_DNA"/>
</dbReference>
<evidence type="ECO:0000256" key="1">
    <source>
        <dbReference type="ARBA" id="ARBA00023015"/>
    </source>
</evidence>
<protein>
    <submittedName>
        <fullName evidence="5">LexA family transcriptional regulator</fullName>
    </submittedName>
</protein>
<evidence type="ECO:0000313" key="6">
    <source>
        <dbReference type="Proteomes" id="UP000726777"/>
    </source>
</evidence>
<keyword evidence="2" id="KW-0238">DNA-binding</keyword>
<dbReference type="CDD" id="cd06529">
    <property type="entry name" value="S24_LexA-like"/>
    <property type="match status" value="1"/>
</dbReference>
<dbReference type="Gene3D" id="2.10.109.10">
    <property type="entry name" value="Umud Fragment, subunit A"/>
    <property type="match status" value="1"/>
</dbReference>
<dbReference type="InterPro" id="IPR039418">
    <property type="entry name" value="LexA-like"/>
</dbReference>
<evidence type="ECO:0000259" key="4">
    <source>
        <dbReference type="PROSITE" id="PS50943"/>
    </source>
</evidence>
<evidence type="ECO:0000256" key="3">
    <source>
        <dbReference type="ARBA" id="ARBA00023163"/>
    </source>
</evidence>
<comment type="caution">
    <text evidence="5">The sequence shown here is derived from an EMBL/GenBank/DDBJ whole genome shotgun (WGS) entry which is preliminary data.</text>
</comment>
<dbReference type="Pfam" id="PF01381">
    <property type="entry name" value="HTH_3"/>
    <property type="match status" value="1"/>
</dbReference>
<evidence type="ECO:0000313" key="5">
    <source>
        <dbReference type="EMBL" id="MCC3807513.1"/>
    </source>
</evidence>
<dbReference type="InterPro" id="IPR036286">
    <property type="entry name" value="LexA/Signal_pep-like_sf"/>
</dbReference>
<sequence length="189" mass="21350">MSTNHHGAKQHQANQSLKYVSQRLAHIIQEQGICDLIKISGLSKSMLYQYANEKAYPTLPKLALIAQECGVSLAWLFSEEGEKEKQASINNVPSKHQALTVTDDVMHPTIKQNVSIQYQPLKPLAKKKRWPDGLYVLTNQQGLIVRRVQWRESDDTYRVYGDNPHYPPQVMASIAPIGKVTAVIHIQPI</sequence>
<dbReference type="SUPFAM" id="SSF47413">
    <property type="entry name" value="lambda repressor-like DNA-binding domains"/>
    <property type="match status" value="1"/>
</dbReference>
<dbReference type="PANTHER" id="PTHR40661">
    <property type="match status" value="1"/>
</dbReference>
<evidence type="ECO:0000256" key="2">
    <source>
        <dbReference type="ARBA" id="ARBA00023125"/>
    </source>
</evidence>
<dbReference type="GO" id="GO:0003677">
    <property type="term" value="F:DNA binding"/>
    <property type="evidence" value="ECO:0007669"/>
    <property type="project" value="UniProtKB-KW"/>
</dbReference>
<keyword evidence="1" id="KW-0805">Transcription regulation</keyword>
<dbReference type="PROSITE" id="PS50943">
    <property type="entry name" value="HTH_CROC1"/>
    <property type="match status" value="1"/>
</dbReference>
<gene>
    <name evidence="5" type="ORF">IB292_21065</name>
</gene>